<dbReference type="GeneID" id="115819551"/>
<dbReference type="SUPFAM" id="SSF53335">
    <property type="entry name" value="S-adenosyl-L-methionine-dependent methyltransferases"/>
    <property type="match status" value="1"/>
</dbReference>
<gene>
    <name evidence="6" type="primary">LOC115819551</name>
</gene>
<evidence type="ECO:0000256" key="1">
    <source>
        <dbReference type="ARBA" id="ARBA00007996"/>
    </source>
</evidence>
<organism evidence="5 6">
    <name type="scientific">Chanos chanos</name>
    <name type="common">Milkfish</name>
    <name type="synonym">Mugil chanos</name>
    <dbReference type="NCBI Taxonomy" id="29144"/>
    <lineage>
        <taxon>Eukaryota</taxon>
        <taxon>Metazoa</taxon>
        <taxon>Chordata</taxon>
        <taxon>Craniata</taxon>
        <taxon>Vertebrata</taxon>
        <taxon>Euteleostomi</taxon>
        <taxon>Actinopterygii</taxon>
        <taxon>Neopterygii</taxon>
        <taxon>Teleostei</taxon>
        <taxon>Ostariophysi</taxon>
        <taxon>Gonorynchiformes</taxon>
        <taxon>Chanidae</taxon>
        <taxon>Chanos</taxon>
    </lineage>
</organism>
<dbReference type="GO" id="GO:0005829">
    <property type="term" value="C:cytosol"/>
    <property type="evidence" value="ECO:0007669"/>
    <property type="project" value="TreeGrafter"/>
</dbReference>
<dbReference type="AlphaFoldDB" id="A0A6J2W0S4"/>
<dbReference type="Proteomes" id="UP000504632">
    <property type="component" value="Chromosome 8"/>
</dbReference>
<dbReference type="FunFam" id="3.40.50.150:FF:000065">
    <property type="entry name" value="Phenylethanolamine N-methyltransferase"/>
    <property type="match status" value="1"/>
</dbReference>
<reference evidence="6" key="1">
    <citation type="submission" date="2025-08" db="UniProtKB">
        <authorList>
            <consortium name="RefSeq"/>
        </authorList>
    </citation>
    <scope>IDENTIFICATION</scope>
</reference>
<dbReference type="InterPro" id="IPR029063">
    <property type="entry name" value="SAM-dependent_MTases_sf"/>
</dbReference>
<dbReference type="GO" id="GO:0004603">
    <property type="term" value="F:phenylethanolamine N-methyltransferase activity"/>
    <property type="evidence" value="ECO:0007669"/>
    <property type="project" value="TreeGrafter"/>
</dbReference>
<accession>A0A6J2W0S4</accession>
<dbReference type="Gene3D" id="3.40.50.150">
    <property type="entry name" value="Vaccinia Virus protein VP39"/>
    <property type="match status" value="1"/>
</dbReference>
<dbReference type="InterPro" id="IPR053384">
    <property type="entry name" value="SAM-dep_methyltransferase"/>
</dbReference>
<name>A0A6J2W0S4_CHACN</name>
<dbReference type="PANTHER" id="PTHR10867">
    <property type="entry name" value="NNMT/PNMT/TEMT FAMILY MEMBER"/>
    <property type="match status" value="1"/>
</dbReference>
<comment type="similarity">
    <text evidence="1">Belongs to the class I-like SAM-binding methyltransferase superfamily. NNMT/PNMT/TEMT family.</text>
</comment>
<keyword evidence="5" id="KW-1185">Reference proteome</keyword>
<keyword evidence="4" id="KW-0949">S-adenosyl-L-methionine</keyword>
<protein>
    <submittedName>
        <fullName evidence="6">Phenylethanolamine N-methyltransferase-like</fullName>
    </submittedName>
</protein>
<evidence type="ECO:0000313" key="5">
    <source>
        <dbReference type="Proteomes" id="UP000504632"/>
    </source>
</evidence>
<evidence type="ECO:0000256" key="2">
    <source>
        <dbReference type="ARBA" id="ARBA00022603"/>
    </source>
</evidence>
<dbReference type="OrthoDB" id="10050085at2759"/>
<proteinExistence type="inferred from homology"/>
<keyword evidence="2" id="KW-0489">Methyltransferase</keyword>
<dbReference type="RefSeq" id="XP_030638920.1">
    <property type="nucleotide sequence ID" value="XM_030783060.1"/>
</dbReference>
<evidence type="ECO:0000313" key="6">
    <source>
        <dbReference type="RefSeq" id="XP_030638920.1"/>
    </source>
</evidence>
<dbReference type="PANTHER" id="PTHR10867:SF18">
    <property type="entry name" value="PHENYLETHANOLAMINE N-METHYLTRANSFERASE"/>
    <property type="match status" value="1"/>
</dbReference>
<keyword evidence="3" id="KW-0808">Transferase</keyword>
<dbReference type="PROSITE" id="PS51681">
    <property type="entry name" value="SAM_MT_NNMT_PNMT_TEMT"/>
    <property type="match status" value="1"/>
</dbReference>
<dbReference type="Pfam" id="PF01234">
    <property type="entry name" value="NNMT_PNMT_TEMT"/>
    <property type="match status" value="1"/>
</dbReference>
<dbReference type="GO" id="GO:0032259">
    <property type="term" value="P:methylation"/>
    <property type="evidence" value="ECO:0007669"/>
    <property type="project" value="UniProtKB-KW"/>
</dbReference>
<dbReference type="NCBIfam" id="NF041360">
    <property type="entry name" value="GntF_guanitoxin"/>
    <property type="match status" value="1"/>
</dbReference>
<evidence type="ECO:0000256" key="4">
    <source>
        <dbReference type="ARBA" id="ARBA00022691"/>
    </source>
</evidence>
<sequence length="280" mass="31524">MEGQNGRERAGQEKGFSEAELKTCYQDFDPAAYLQYNYTPPRASFDNKDNIVPWQLGWLHRAFTEGDVKGDILVDIGSGPTLYQVMSGCERFRRVILSDFVEANRRELQNWLQGKSNSLDWTPFFQYVCKLEGRSPDAWSEKAQRLRSVVTDVLPIDVHQPHPLSPEALPPSGADCLISCFCLESASPDLASFNRALGHISSLLRQGGHLLLIGTLEMTFYYAAPELCIPAVRLDEAQLCSSLKNCGFQLLELSVYNLPQDMQKSTDDARSMFFVKAKKQ</sequence>
<dbReference type="InterPro" id="IPR000940">
    <property type="entry name" value="NNMT_TEMT_trans"/>
</dbReference>
<dbReference type="InParanoid" id="A0A6J2W0S4"/>
<evidence type="ECO:0000256" key="3">
    <source>
        <dbReference type="ARBA" id="ARBA00022679"/>
    </source>
</evidence>